<gene>
    <name evidence="2" type="ORF">H3N35_07490</name>
</gene>
<protein>
    <submittedName>
        <fullName evidence="2">Uncharacterized protein</fullName>
    </submittedName>
</protein>
<organism evidence="2 3">
    <name type="scientific">Thalassomonas haliotis</name>
    <dbReference type="NCBI Taxonomy" id="485448"/>
    <lineage>
        <taxon>Bacteria</taxon>
        <taxon>Pseudomonadati</taxon>
        <taxon>Pseudomonadota</taxon>
        <taxon>Gammaproteobacteria</taxon>
        <taxon>Alteromonadales</taxon>
        <taxon>Colwelliaceae</taxon>
        <taxon>Thalassomonas</taxon>
    </lineage>
</organism>
<feature type="signal peptide" evidence="1">
    <location>
        <begin position="1"/>
        <end position="20"/>
    </location>
</feature>
<keyword evidence="3" id="KW-1185">Reference proteome</keyword>
<dbReference type="PROSITE" id="PS51257">
    <property type="entry name" value="PROKAR_LIPOPROTEIN"/>
    <property type="match status" value="1"/>
</dbReference>
<dbReference type="Pfam" id="PF19526">
    <property type="entry name" value="Slr4"/>
    <property type="match status" value="1"/>
</dbReference>
<keyword evidence="1" id="KW-0732">Signal</keyword>
<dbReference type="EMBL" id="CP059693">
    <property type="protein sequence ID" value="WDE13273.1"/>
    <property type="molecule type" value="Genomic_DNA"/>
</dbReference>
<name>A0ABY7VID4_9GAMM</name>
<feature type="chain" id="PRO_5045465956" evidence="1">
    <location>
        <begin position="21"/>
        <end position="561"/>
    </location>
</feature>
<proteinExistence type="predicted"/>
<accession>A0ABY7VID4</accession>
<evidence type="ECO:0000313" key="2">
    <source>
        <dbReference type="EMBL" id="WDE13273.1"/>
    </source>
</evidence>
<dbReference type="CDD" id="cd22554">
    <property type="entry name" value="Slr4-like"/>
    <property type="match status" value="1"/>
</dbReference>
<reference evidence="2 3" key="1">
    <citation type="journal article" date="2022" name="Mar. Drugs">
        <title>Bioassay-Guided Fractionation Leads to the Detection of Cholic Acid Generated by the Rare Thalassomonas sp.</title>
        <authorList>
            <person name="Pheiffer F."/>
            <person name="Schneider Y.K."/>
            <person name="Hansen E.H."/>
            <person name="Andersen J.H."/>
            <person name="Isaksson J."/>
            <person name="Busche T."/>
            <person name="R C."/>
            <person name="Kalinowski J."/>
            <person name="Zyl L.V."/>
            <person name="Trindade M."/>
        </authorList>
    </citation>
    <scope>NUCLEOTIDE SEQUENCE [LARGE SCALE GENOMIC DNA]</scope>
    <source>
        <strain evidence="2 3">A5K-61T</strain>
    </source>
</reference>
<dbReference type="InterPro" id="IPR045689">
    <property type="entry name" value="Slr4"/>
</dbReference>
<sequence>MFKKTLLALTVASLSCAANAGTIYPAVTDSVITAADFTVTPAAAEALGADGALAGGDDNCDVAATDLSVTLGNTGNGEGGNNDAVSNANQTGIFDSATSVTMDGAGTCDAIQADVITTAPISSSIEAAQNTLVPVTASLVAGIGGYDVGDTLTFNLTGATIDTANSPAPTLTSNEAGIVINVLDITTTTVRFTVDATSNKVSGLGILNLGGVNLDATGLSTSTEVSLSSFATNTSGTQFDVTAAAVVADLVPQYSTEVTTAMDGVIDVSLDRQSLEDVGATDTAGTGEAVDNDTLVLTTTLDATGTTVTPSTITFTFGGDFTWLETVANTSDDSVAATDAEVLLYLDTTQTAAFLTGGTDDAMTAASLNEDMDELTITASAGSNVVDGTHTFIFEVPGQADTSPVLVESDYTVNMTVNDATASPNTITMNAGTVDAGAWTLNGSVVTIPYMPFDDNTAVILRHTNTGVQTGDVSVRYMLEGVSSDWVSVGVVTSSSRGVQNIRDAVMNAITADAGVDSGKVAIEITTNVPSADVTVYAAYKVRDEQDRGFVGTFGQHGSAQ</sequence>
<dbReference type="RefSeq" id="WP_274053627.1">
    <property type="nucleotide sequence ID" value="NZ_CP059693.1"/>
</dbReference>
<evidence type="ECO:0000256" key="1">
    <source>
        <dbReference type="SAM" id="SignalP"/>
    </source>
</evidence>
<evidence type="ECO:0000313" key="3">
    <source>
        <dbReference type="Proteomes" id="UP001215231"/>
    </source>
</evidence>
<dbReference type="Proteomes" id="UP001215231">
    <property type="component" value="Chromosome"/>
</dbReference>